<feature type="transmembrane region" description="Helical" evidence="1">
    <location>
        <begin position="50"/>
        <end position="70"/>
    </location>
</feature>
<comment type="caution">
    <text evidence="3">The sequence shown here is derived from an EMBL/GenBank/DDBJ whole genome shotgun (WGS) entry which is preliminary data.</text>
</comment>
<accession>A0A433JPQ0</accession>
<name>A0A433JPQ0_9MICO</name>
<evidence type="ECO:0000256" key="1">
    <source>
        <dbReference type="SAM" id="Phobius"/>
    </source>
</evidence>
<dbReference type="InterPro" id="IPR006976">
    <property type="entry name" value="VanZ-like"/>
</dbReference>
<protein>
    <submittedName>
        <fullName evidence="3">VanZ family protein</fullName>
    </submittedName>
</protein>
<feature type="transmembrane region" description="Helical" evidence="1">
    <location>
        <begin position="90"/>
        <end position="106"/>
    </location>
</feature>
<organism evidence="3 4">
    <name type="scientific">Labedella endophytica</name>
    <dbReference type="NCBI Taxonomy" id="1523160"/>
    <lineage>
        <taxon>Bacteria</taxon>
        <taxon>Bacillati</taxon>
        <taxon>Actinomycetota</taxon>
        <taxon>Actinomycetes</taxon>
        <taxon>Micrococcales</taxon>
        <taxon>Microbacteriaceae</taxon>
        <taxon>Labedella</taxon>
    </lineage>
</organism>
<dbReference type="OrthoDB" id="4833326at2"/>
<reference evidence="3 4" key="1">
    <citation type="submission" date="2018-12" db="EMBL/GenBank/DDBJ databases">
        <authorList>
            <person name="Li F."/>
        </authorList>
    </citation>
    <scope>NUCLEOTIDE SEQUENCE [LARGE SCALE GENOMIC DNA]</scope>
    <source>
        <strain evidence="3 4">EGI 6500705</strain>
    </source>
</reference>
<keyword evidence="1" id="KW-0812">Transmembrane</keyword>
<feature type="transmembrane region" description="Helical" evidence="1">
    <location>
        <begin position="22"/>
        <end position="43"/>
    </location>
</feature>
<sequence length="197" mass="20008">MERDDGKDVPMISIVFASDAELVRQLVAVLAVASVVVAALLAHAGRGGRVVAGGAAVLGLIVVLGLTLSPVGGLEGDGCATDASSPLDDVPNVLLFFVPVLFAVVATRRPLTMLLAGPAVSVAIEFAQDVLPELGRRCDVNDVLANSAGAAGGVLMGAIILLTTFIGRRGRGAPVGTVASAATRAEAAQERELHRLR</sequence>
<keyword evidence="4" id="KW-1185">Reference proteome</keyword>
<dbReference type="EMBL" id="RZGZ01000004">
    <property type="protein sequence ID" value="RUQ98101.1"/>
    <property type="molecule type" value="Genomic_DNA"/>
</dbReference>
<dbReference type="Pfam" id="PF04892">
    <property type="entry name" value="VanZ"/>
    <property type="match status" value="1"/>
</dbReference>
<evidence type="ECO:0000313" key="3">
    <source>
        <dbReference type="EMBL" id="RUQ98101.1"/>
    </source>
</evidence>
<feature type="transmembrane region" description="Helical" evidence="1">
    <location>
        <begin position="143"/>
        <end position="166"/>
    </location>
</feature>
<keyword evidence="1" id="KW-1133">Transmembrane helix</keyword>
<dbReference type="Proteomes" id="UP000274909">
    <property type="component" value="Unassembled WGS sequence"/>
</dbReference>
<proteinExistence type="predicted"/>
<gene>
    <name evidence="3" type="ORF">ELQ94_13825</name>
</gene>
<dbReference type="AlphaFoldDB" id="A0A433JPQ0"/>
<evidence type="ECO:0000259" key="2">
    <source>
        <dbReference type="Pfam" id="PF04892"/>
    </source>
</evidence>
<evidence type="ECO:0000313" key="4">
    <source>
        <dbReference type="Proteomes" id="UP000274909"/>
    </source>
</evidence>
<feature type="domain" description="VanZ-like" evidence="2">
    <location>
        <begin position="90"/>
        <end position="158"/>
    </location>
</feature>
<keyword evidence="1" id="KW-0472">Membrane</keyword>